<dbReference type="CDD" id="cd00038">
    <property type="entry name" value="CAP_ED"/>
    <property type="match status" value="4"/>
</dbReference>
<feature type="transmembrane region" description="Helical" evidence="9">
    <location>
        <begin position="787"/>
        <end position="808"/>
    </location>
</feature>
<feature type="region of interest" description="Disordered" evidence="8">
    <location>
        <begin position="2348"/>
        <end position="2370"/>
    </location>
</feature>
<feature type="region of interest" description="Disordered" evidence="8">
    <location>
        <begin position="127"/>
        <end position="178"/>
    </location>
</feature>
<evidence type="ECO:0000256" key="4">
    <source>
        <dbReference type="ARBA" id="ARBA00022989"/>
    </source>
</evidence>
<dbReference type="GeneID" id="20081930"/>
<dbReference type="InterPro" id="IPR005821">
    <property type="entry name" value="Ion_trans_dom"/>
</dbReference>
<dbReference type="GO" id="GO:0044877">
    <property type="term" value="F:protein-containing complex binding"/>
    <property type="evidence" value="ECO:0007669"/>
    <property type="project" value="TreeGrafter"/>
</dbReference>
<dbReference type="PANTHER" id="PTHR45638:SF11">
    <property type="entry name" value="CYCLIC NUCLEOTIDE-GATED CATION CHANNEL SUBUNIT A"/>
    <property type="match status" value="1"/>
</dbReference>
<feature type="compositionally biased region" description="Low complexity" evidence="8">
    <location>
        <begin position="1735"/>
        <end position="1757"/>
    </location>
</feature>
<keyword evidence="2" id="KW-0813">Transport</keyword>
<keyword evidence="3 9" id="KW-0812">Transmembrane</keyword>
<evidence type="ECO:0000256" key="8">
    <source>
        <dbReference type="SAM" id="MobiDB-lite"/>
    </source>
</evidence>
<dbReference type="InterPro" id="IPR014710">
    <property type="entry name" value="RmlC-like_jellyroll"/>
</dbReference>
<evidence type="ECO:0000256" key="3">
    <source>
        <dbReference type="ARBA" id="ARBA00022692"/>
    </source>
</evidence>
<feature type="region of interest" description="Disordered" evidence="8">
    <location>
        <begin position="2302"/>
        <end position="2324"/>
    </location>
</feature>
<dbReference type="GO" id="GO:0016020">
    <property type="term" value="C:membrane"/>
    <property type="evidence" value="ECO:0007669"/>
    <property type="project" value="UniProtKB-SubCell"/>
</dbReference>
<organism evidence="11">
    <name type="scientific">Aphanomyces invadans</name>
    <dbReference type="NCBI Taxonomy" id="157072"/>
    <lineage>
        <taxon>Eukaryota</taxon>
        <taxon>Sar</taxon>
        <taxon>Stramenopiles</taxon>
        <taxon>Oomycota</taxon>
        <taxon>Saprolegniomycetes</taxon>
        <taxon>Saprolegniales</taxon>
        <taxon>Verrucalvaceae</taxon>
        <taxon>Aphanomyces</taxon>
    </lineage>
</organism>
<evidence type="ECO:0000313" key="11">
    <source>
        <dbReference type="EMBL" id="ETW03413.1"/>
    </source>
</evidence>
<dbReference type="PROSITE" id="PS50042">
    <property type="entry name" value="CNMP_BINDING_3"/>
    <property type="match status" value="4"/>
</dbReference>
<dbReference type="eggNOG" id="KOG0500">
    <property type="taxonomic scope" value="Eukaryota"/>
</dbReference>
<sequence length="2608" mass="294688">MLRRCLDDFRGFLPARYRYAHTQPTPHHHVHHAPLPSPQSRQAKKRLQRQFAKIREFMYIAVYVVQLLYYLWSIPFRLGFIFDPYDHASDVAYADIVWPYLVLDIAADSFGAVNFYYFVQAQRMQSPSKRGGSETSKTWRNSTSSHHAPRLGGGNVAGGTTSSSLVRPHKTGRRSTSIDSRNATVSFRHLHFITSISARTLAYIPSFQLLLEGIALLPMDVVAYYVGGVNAVHVSRLPKLLRLINLGRVVSAFKTYLATHNLLVQLHNIAKGFLVTMALFNLIVFHWIGCGYMLAAHLECGRYLDLCEPSDGSNASHQRRLSGAVATVTGKTCWAIEKQLGDLNLFAQYVRTMLIVTYGDATSYSFAERCMSICIQVARALMSCALIGGFELVHGHQNTSRSAYIALVEDAREYSKSRNLPMHLRNKVLGYFDYFWRVQLGILETNVIATLPIHFQTQCIDVLKAQVIARVHFLADERPNVIQNLATLLTSQVYMPLDWITKTARVREMSFISRGRVVLVDKLDNIQFKLTQGDTFGDIALFVEHGFAYKALAETFCELYQLNRDVFETVLGAFYTQDGALEAKKAAMAAAIEQREHQLLKTQKLLGQTTSLTTLLASHDRSAGKWTLPNSKFRTTWSALYLASLVYVAVEVPYKLIFSNSENVSDFLLNTLNYASAMGMELFHGAHIILMMRYFAFEDKSSIVNTAPVVDSDLIFARYKESKDLWWDLAAVVPIALVGDLIPQDTGAFVNVLRAGRILRLLRLRYFQSVLSDVLEAYHVSTSMQTVVYLSMGVLLVTHIAGCFWFFIADMQVPRAVVYGMDWVRSDLTLSKCMYDGAHYANCTWFLYDAVHYPHNDEYPRSLFWSVMTLTSVGYGVIFPFTTAECVYAFVWFYLSGLINFGVIGAISSAIAQLMANENRTQDTLLLINRFMKFKGVSPTVQADIRRYYKNQWVREKGVSEEMFLSVLPDNVQHEILTFLHAETLHHVSLFRDTGDECKQVIASIIRHESYQAGDYVLHAGDLGCDLYILRSGNVELRTAQRTPMRILHPGDCYGEFNFVLEVPYNATVQVMVSTELSVLRRNEFDQIIKFFPDEWEYIYNRALVAQAHEESLWARMQANMRRDKLINLTQHSVTLYVQPPRETGVIPPTHPFRRAWTVILATAILYNLFLVVFRLAFLQYPSPDTMSALWTSNLLFDGVYFVDMYLNYWHFTVDLDGFVHLDMADSRAHYRKHKFRRDVVASLPLYYVGNTYVMAWCRVPRLVRSMELPAMTTRLQLWIQERVVSAKLSAILRLVKLLLALIAVAHVTGAIYYFLGDPAAHAHDDVASSHEWFVIDLIIRHYDGNAVVAYIRSFYWALTTVTAMDYRDIHPASNIETYYTCLACFGGFFFVGQVIGQLTSIIVHMDKEANEFDERIENFDEYARSQNLPQFLLERGHQYFEYQFDCTRGMEADVIFSELPHSLRMKLFYDLYGSRLRGISLFYTMDAATLASIAERLIPVLYLPHDNIIVEGGIGAALYIMHQGRAEKYVRVSNLVVAAVHEGTMFGELAFFLPHTTHATSVRAVTCCELLRLEKADWIGLWPLSRRRAIEDAMQTELRLKHEYLTSATKNILKNLISTKRSKPHAKVRKQILSSLRRMSTYGRNRLIVFKELAATSIAMAPIRDKLRPRQPKAKNSSSRIHPVRSDDESTGPVIKPMKKPKPQRTIKSSFKRESPNTVKRMRNRLNSVQLVYASDSAQSTRSSRSVNERSSNNSSLPPAYPGEDLKDEDVADVEVLDETDDHFQHLNLLRRASIGSVTPHGAPDLVEMASIWGDLRLPTAWTRPHSFFRKSWDMVMLAVVMYYSVAIPMRACFIVPDLMGAAATNAIVPLWLGVEFAVDGISLVDVYFRFNYFCQVIGGEVSSDLRLIRHHYRTKGNLWCDIAASLPLELIAIALHGPSHDVSIWRVNKLLRLVHVGSLSAKTRDTITLRFKSVAWLPQLWSFCDIFAVFLVVGHWVACLWFYVSVASGDASSGFYAHLPEAFVSPHAYTSVDTLQSAYVKSFYYAMTSLSSITFGDIFPTSLAQTIATIFIIFVSLTAYGVLTGGFSEMFEVEFKNRFKFEEQTSTVSMFLMHRQFPRHLTIQILEYFRNMWEHSEGVVEAQALAPLSSALREDIAVYVKRDLITKVRLFSECDQDFTRAIVSVLQAEFFVAKDVIIREGDYERSMYFIHTGFVLVTNAAKSYEVIKQKGEYFGEMSLLHNTPRSGSCSAISNCDMFILDHDSYEYVLERFPHYRARNLRNWCAAAVNPLMQLKDVSASKPGTPFTHHETTDDTVDVAPDGDFHQSVIRDLGGGAAALQLQSISDHEQPANEPPEADATLSDTSPPFDVDLLKRTSQLLTRDSLLHSLHSRTLHPASSVHRDGIGPMHVPSAMSRQSTASKLRETSSHARDLRHQLAVPKSSLNLNANAVLASIKAPTAGVDHPMSEDATDAGNAVTALVEHDVAYDRTLSSTFSRREARSQPTMDSAAMRRVSAVWDDVQASPRFMQHQRAHSLFHVGGIAGVEPLASHAGAVVITNEMAANAAKIAASSILRSRAVHTAAASSSLDGMARRLSIEHVARTTPR</sequence>
<dbReference type="Pfam" id="PF00027">
    <property type="entry name" value="cNMP_binding"/>
    <property type="match status" value="3"/>
</dbReference>
<feature type="transmembrane region" description="Helical" evidence="9">
    <location>
        <begin position="96"/>
        <end position="119"/>
    </location>
</feature>
<dbReference type="InterPro" id="IPR018490">
    <property type="entry name" value="cNMP-bd_dom_sf"/>
</dbReference>
<feature type="domain" description="Cyclic nucleotide-binding" evidence="10">
    <location>
        <begin position="2172"/>
        <end position="2288"/>
    </location>
</feature>
<dbReference type="InterPro" id="IPR000595">
    <property type="entry name" value="cNMP-bd_dom"/>
</dbReference>
<feature type="domain" description="Cyclic nucleotide-binding" evidence="10">
    <location>
        <begin position="511"/>
        <end position="572"/>
    </location>
</feature>
<dbReference type="GO" id="GO:0005221">
    <property type="term" value="F:intracellularly cyclic nucleotide-activated monoatomic cation channel activity"/>
    <property type="evidence" value="ECO:0007669"/>
    <property type="project" value="InterPro"/>
</dbReference>
<feature type="transmembrane region" description="Helical" evidence="9">
    <location>
        <begin position="57"/>
        <end position="76"/>
    </location>
</feature>
<proteinExistence type="predicted"/>
<dbReference type="PANTHER" id="PTHR45638">
    <property type="entry name" value="CYCLIC NUCLEOTIDE-GATED CATION CHANNEL SUBUNIT A"/>
    <property type="match status" value="1"/>
</dbReference>
<feature type="transmembrane region" description="Helical" evidence="9">
    <location>
        <begin position="1870"/>
        <end position="1890"/>
    </location>
</feature>
<evidence type="ECO:0000256" key="6">
    <source>
        <dbReference type="ARBA" id="ARBA00023136"/>
    </source>
</evidence>
<feature type="transmembrane region" description="Helical" evidence="9">
    <location>
        <begin position="273"/>
        <end position="295"/>
    </location>
</feature>
<keyword evidence="6 9" id="KW-0472">Membrane</keyword>
<dbReference type="Gene3D" id="1.10.287.70">
    <property type="match status" value="4"/>
</dbReference>
<evidence type="ECO:0000256" key="7">
    <source>
        <dbReference type="ARBA" id="ARBA00023286"/>
    </source>
</evidence>
<feature type="transmembrane region" description="Helical" evidence="9">
    <location>
        <begin position="1837"/>
        <end position="1858"/>
    </location>
</feature>
<evidence type="ECO:0000256" key="2">
    <source>
        <dbReference type="ARBA" id="ARBA00022448"/>
    </source>
</evidence>
<dbReference type="RefSeq" id="XP_008867642.1">
    <property type="nucleotide sequence ID" value="XM_008869420.1"/>
</dbReference>
<dbReference type="Gene3D" id="1.10.287.630">
    <property type="entry name" value="Helix hairpin bin"/>
    <property type="match status" value="4"/>
</dbReference>
<keyword evidence="7" id="KW-0407">Ion channel</keyword>
<feature type="transmembrane region" description="Helical" evidence="9">
    <location>
        <begin position="1298"/>
        <end position="1316"/>
    </location>
</feature>
<dbReference type="EMBL" id="KI913959">
    <property type="protein sequence ID" value="ETW03413.1"/>
    <property type="molecule type" value="Genomic_DNA"/>
</dbReference>
<feature type="domain" description="Cyclic nucleotide-binding" evidence="10">
    <location>
        <begin position="1482"/>
        <end position="1576"/>
    </location>
</feature>
<keyword evidence="5" id="KW-0406">Ion transport</keyword>
<dbReference type="SUPFAM" id="SSF51206">
    <property type="entry name" value="cAMP-binding domain-like"/>
    <property type="match status" value="4"/>
</dbReference>
<keyword evidence="4 9" id="KW-1133">Transmembrane helix</keyword>
<dbReference type="SUPFAM" id="SSF81324">
    <property type="entry name" value="Voltage-gated potassium channels"/>
    <property type="match status" value="3"/>
</dbReference>
<feature type="transmembrane region" description="Helical" evidence="9">
    <location>
        <begin position="1982"/>
        <end position="2006"/>
    </location>
</feature>
<feature type="transmembrane region" description="Helical" evidence="9">
    <location>
        <begin position="1156"/>
        <end position="1178"/>
    </location>
</feature>
<gene>
    <name evidence="11" type="ORF">H310_04880</name>
</gene>
<evidence type="ECO:0000256" key="9">
    <source>
        <dbReference type="SAM" id="Phobius"/>
    </source>
</evidence>
<dbReference type="OrthoDB" id="415460at2759"/>
<feature type="domain" description="Cyclic nucleotide-binding" evidence="10">
    <location>
        <begin position="990"/>
        <end position="1089"/>
    </location>
</feature>
<dbReference type="Pfam" id="PF00520">
    <property type="entry name" value="Ion_trans"/>
    <property type="match status" value="3"/>
</dbReference>
<protein>
    <recommendedName>
        <fullName evidence="10">Cyclic nucleotide-binding domain-containing protein</fullName>
    </recommendedName>
</protein>
<accession>A0A024UCU5</accession>
<comment type="subcellular location">
    <subcellularLocation>
        <location evidence="1">Membrane</location>
        <topology evidence="1">Multi-pass membrane protein</topology>
    </subcellularLocation>
</comment>
<reference evidence="11" key="1">
    <citation type="submission" date="2013-12" db="EMBL/GenBank/DDBJ databases">
        <title>The Genome Sequence of Aphanomyces invadans NJM9701.</title>
        <authorList>
            <consortium name="The Broad Institute Genomics Platform"/>
            <person name="Russ C."/>
            <person name="Tyler B."/>
            <person name="van West P."/>
            <person name="Dieguez-Uribeondo J."/>
            <person name="Young S.K."/>
            <person name="Zeng Q."/>
            <person name="Gargeya S."/>
            <person name="Fitzgerald M."/>
            <person name="Abouelleil A."/>
            <person name="Alvarado L."/>
            <person name="Chapman S.B."/>
            <person name="Gainer-Dewar J."/>
            <person name="Goldberg J."/>
            <person name="Griggs A."/>
            <person name="Gujja S."/>
            <person name="Hansen M."/>
            <person name="Howarth C."/>
            <person name="Imamovic A."/>
            <person name="Ireland A."/>
            <person name="Larimer J."/>
            <person name="McCowan C."/>
            <person name="Murphy C."/>
            <person name="Pearson M."/>
            <person name="Poon T.W."/>
            <person name="Priest M."/>
            <person name="Roberts A."/>
            <person name="Saif S."/>
            <person name="Shea T."/>
            <person name="Sykes S."/>
            <person name="Wortman J."/>
            <person name="Nusbaum C."/>
            <person name="Birren B."/>
        </authorList>
    </citation>
    <scope>NUCLEOTIDE SEQUENCE [LARGE SCALE GENOMIC DNA]</scope>
    <source>
        <strain evidence="11">NJM9701</strain>
    </source>
</reference>
<feature type="compositionally biased region" description="Polar residues" evidence="8">
    <location>
        <begin position="127"/>
        <end position="146"/>
    </location>
</feature>
<dbReference type="STRING" id="157072.A0A024UCU5"/>
<feature type="region of interest" description="Disordered" evidence="8">
    <location>
        <begin position="1665"/>
        <end position="1767"/>
    </location>
</feature>
<evidence type="ECO:0000259" key="10">
    <source>
        <dbReference type="PROSITE" id="PS50042"/>
    </source>
</evidence>
<dbReference type="InterPro" id="IPR050866">
    <property type="entry name" value="CNG_cation_channel"/>
</dbReference>
<feature type="transmembrane region" description="Helical" evidence="9">
    <location>
        <begin position="889"/>
        <end position="912"/>
    </location>
</feature>
<feature type="transmembrane region" description="Helical" evidence="9">
    <location>
        <begin position="2068"/>
        <end position="2089"/>
    </location>
</feature>
<dbReference type="VEuPathDB" id="FungiDB:H310_04880"/>
<dbReference type="Gene3D" id="2.60.120.10">
    <property type="entry name" value="Jelly Rolls"/>
    <property type="match status" value="4"/>
</dbReference>
<dbReference type="eggNOG" id="KOG0498">
    <property type="taxonomic scope" value="Eukaryota"/>
</dbReference>
<feature type="transmembrane region" description="Helical" evidence="9">
    <location>
        <begin position="863"/>
        <end position="882"/>
    </location>
</feature>
<keyword evidence="7" id="KW-1071">Ligand-gated ion channel</keyword>
<feature type="transmembrane region" description="Helical" evidence="9">
    <location>
        <begin position="1378"/>
        <end position="1396"/>
    </location>
</feature>
<name>A0A024UCU5_9STRA</name>
<dbReference type="SMART" id="SM00100">
    <property type="entry name" value="cNMP"/>
    <property type="match status" value="4"/>
</dbReference>
<evidence type="ECO:0000256" key="5">
    <source>
        <dbReference type="ARBA" id="ARBA00023065"/>
    </source>
</evidence>
<evidence type="ECO:0000256" key="1">
    <source>
        <dbReference type="ARBA" id="ARBA00004141"/>
    </source>
</evidence>